<dbReference type="PROSITE" id="PS51257">
    <property type="entry name" value="PROKAR_LIPOPROTEIN"/>
    <property type="match status" value="1"/>
</dbReference>
<evidence type="ECO:0000313" key="9">
    <source>
        <dbReference type="Proteomes" id="UP000029868"/>
    </source>
</evidence>
<dbReference type="NCBIfam" id="TIGR01730">
    <property type="entry name" value="RND_mfp"/>
    <property type="match status" value="1"/>
</dbReference>
<evidence type="ECO:0000259" key="7">
    <source>
        <dbReference type="Pfam" id="PF25989"/>
    </source>
</evidence>
<organism evidence="8 9">
    <name type="scientific">Colwellia psychrerythraea</name>
    <name type="common">Vibrio psychroerythus</name>
    <dbReference type="NCBI Taxonomy" id="28229"/>
    <lineage>
        <taxon>Bacteria</taxon>
        <taxon>Pseudomonadati</taxon>
        <taxon>Pseudomonadota</taxon>
        <taxon>Gammaproteobacteria</taxon>
        <taxon>Alteromonadales</taxon>
        <taxon>Colwelliaceae</taxon>
        <taxon>Colwellia</taxon>
    </lineage>
</organism>
<feature type="domain" description="CusB-like beta-barrel" evidence="6">
    <location>
        <begin position="202"/>
        <end position="272"/>
    </location>
</feature>
<evidence type="ECO:0000256" key="3">
    <source>
        <dbReference type="SAM" id="MobiDB-lite"/>
    </source>
</evidence>
<dbReference type="InterPro" id="IPR058637">
    <property type="entry name" value="YknX-like_C"/>
</dbReference>
<dbReference type="Gene3D" id="2.40.420.20">
    <property type="match status" value="1"/>
</dbReference>
<feature type="compositionally biased region" description="Low complexity" evidence="3">
    <location>
        <begin position="366"/>
        <end position="375"/>
    </location>
</feature>
<dbReference type="PANTHER" id="PTHR30469">
    <property type="entry name" value="MULTIDRUG RESISTANCE PROTEIN MDTA"/>
    <property type="match status" value="1"/>
</dbReference>
<comment type="similarity">
    <text evidence="1">Belongs to the membrane fusion protein (MFP) (TC 8.A.1) family.</text>
</comment>
<dbReference type="PANTHER" id="PTHR30469:SF38">
    <property type="entry name" value="HLYD FAMILY SECRETION PROTEIN"/>
    <property type="match status" value="1"/>
</dbReference>
<dbReference type="Pfam" id="PF25989">
    <property type="entry name" value="YknX_C"/>
    <property type="match status" value="1"/>
</dbReference>
<dbReference type="AlphaFoldDB" id="A0A099KUK8"/>
<proteinExistence type="inferred from homology"/>
<evidence type="ECO:0000256" key="4">
    <source>
        <dbReference type="SAM" id="SignalP"/>
    </source>
</evidence>
<dbReference type="InterPro" id="IPR006143">
    <property type="entry name" value="RND_pump_MFP"/>
</dbReference>
<sequence>MFTFSKTLLLSTTILAAAFLTACSEPEAKEEDKEVAEFAIPVMVASIERKDISSNFHTTATLESRNEADIITRVTGIIEELSVEEGDFVEKGQLLAKVDARRYQLALDKAEAELAGLDQELKRLSLMAEKQLVSAQASDKLKYQHRAAVAAKELAALDLKDSQIVAPISGYIAKRHIKTGYFTQGYQKLFHIVDQSSLQAVVYLPEHKLSYVELGQQAVLQFSARQDKQFVAKIRSISPVIDSRSGTFKVILSIANDQLQLKPGMFAQIALTFDTHKDTLTIPTDAIITLDNISKIYLVKENKAIEVLINKGFVQEQLTEISGELQEGDSVVVNGHHNLKENALVEILNAKTSDEDSLNNDELAETETAIAKTTK</sequence>
<reference evidence="8 9" key="1">
    <citation type="submission" date="2014-08" db="EMBL/GenBank/DDBJ databases">
        <title>Genomic and Phenotypic Diversity of Colwellia psychrerythraea strains from Disparate Marine Basins.</title>
        <authorList>
            <person name="Techtmann S.M."/>
            <person name="Stelling S.C."/>
            <person name="Utturkar S.M."/>
            <person name="Alshibli N."/>
            <person name="Harris A."/>
            <person name="Brown S.D."/>
            <person name="Hazen T.C."/>
        </authorList>
    </citation>
    <scope>NUCLEOTIDE SEQUENCE [LARGE SCALE GENOMIC DNA]</scope>
    <source>
        <strain evidence="8 9">GAB14E</strain>
    </source>
</reference>
<dbReference type="GO" id="GO:1990281">
    <property type="term" value="C:efflux pump complex"/>
    <property type="evidence" value="ECO:0007669"/>
    <property type="project" value="TreeGrafter"/>
</dbReference>
<keyword evidence="2" id="KW-0175">Coiled coil</keyword>
<gene>
    <name evidence="8" type="ORF">GAB14E_2672</name>
</gene>
<dbReference type="OrthoDB" id="9806939at2"/>
<feature type="domain" description="YknX-like C-terminal permuted SH3-like" evidence="7">
    <location>
        <begin position="280"/>
        <end position="346"/>
    </location>
</feature>
<protein>
    <submittedName>
        <fullName evidence="8">Efflux transporter, RND family, MFP subunit</fullName>
    </submittedName>
</protein>
<feature type="domain" description="Multidrug resistance protein MdtA-like barrel-sandwich hybrid" evidence="5">
    <location>
        <begin position="66"/>
        <end position="194"/>
    </location>
</feature>
<feature type="chain" id="PRO_5001957604" evidence="4">
    <location>
        <begin position="23"/>
        <end position="375"/>
    </location>
</feature>
<evidence type="ECO:0000313" key="8">
    <source>
        <dbReference type="EMBL" id="KGJ93348.1"/>
    </source>
</evidence>
<dbReference type="Pfam" id="PF25917">
    <property type="entry name" value="BSH_RND"/>
    <property type="match status" value="1"/>
</dbReference>
<feature type="signal peptide" evidence="4">
    <location>
        <begin position="1"/>
        <end position="22"/>
    </location>
</feature>
<dbReference type="RefSeq" id="WP_033082341.1">
    <property type="nucleotide sequence ID" value="NZ_JQEC01000027.1"/>
</dbReference>
<dbReference type="InterPro" id="IPR058625">
    <property type="entry name" value="MdtA-like_BSH"/>
</dbReference>
<feature type="coiled-coil region" evidence="2">
    <location>
        <begin position="100"/>
        <end position="127"/>
    </location>
</feature>
<dbReference type="EMBL" id="JQEC01000027">
    <property type="protein sequence ID" value="KGJ93348.1"/>
    <property type="molecule type" value="Genomic_DNA"/>
</dbReference>
<evidence type="ECO:0000259" key="6">
    <source>
        <dbReference type="Pfam" id="PF25954"/>
    </source>
</evidence>
<comment type="caution">
    <text evidence="8">The sequence shown here is derived from an EMBL/GenBank/DDBJ whole genome shotgun (WGS) entry which is preliminary data.</text>
</comment>
<dbReference type="SUPFAM" id="SSF111369">
    <property type="entry name" value="HlyD-like secretion proteins"/>
    <property type="match status" value="1"/>
</dbReference>
<dbReference type="FunFam" id="2.40.30.170:FF:000010">
    <property type="entry name" value="Efflux RND transporter periplasmic adaptor subunit"/>
    <property type="match status" value="1"/>
</dbReference>
<dbReference type="InterPro" id="IPR058792">
    <property type="entry name" value="Beta-barrel_RND_2"/>
</dbReference>
<dbReference type="Gene3D" id="2.40.30.170">
    <property type="match status" value="1"/>
</dbReference>
<keyword evidence="4" id="KW-0732">Signal</keyword>
<name>A0A099KUK8_COLPS</name>
<dbReference type="PATRIC" id="fig|28229.3.peg.2299"/>
<accession>A0A099KUK8</accession>
<dbReference type="Gene3D" id="2.40.50.100">
    <property type="match status" value="1"/>
</dbReference>
<evidence type="ECO:0000256" key="2">
    <source>
        <dbReference type="SAM" id="Coils"/>
    </source>
</evidence>
<dbReference type="Pfam" id="PF25954">
    <property type="entry name" value="Beta-barrel_RND_2"/>
    <property type="match status" value="1"/>
</dbReference>
<feature type="region of interest" description="Disordered" evidence="3">
    <location>
        <begin position="356"/>
        <end position="375"/>
    </location>
</feature>
<evidence type="ECO:0000256" key="1">
    <source>
        <dbReference type="ARBA" id="ARBA00009477"/>
    </source>
</evidence>
<dbReference type="Proteomes" id="UP000029868">
    <property type="component" value="Unassembled WGS sequence"/>
</dbReference>
<dbReference type="GO" id="GO:0015562">
    <property type="term" value="F:efflux transmembrane transporter activity"/>
    <property type="evidence" value="ECO:0007669"/>
    <property type="project" value="TreeGrafter"/>
</dbReference>
<feature type="compositionally biased region" description="Acidic residues" evidence="3">
    <location>
        <begin position="356"/>
        <end position="365"/>
    </location>
</feature>
<evidence type="ECO:0000259" key="5">
    <source>
        <dbReference type="Pfam" id="PF25917"/>
    </source>
</evidence>